<reference evidence="7 8" key="1">
    <citation type="submission" date="2018-10" db="EMBL/GenBank/DDBJ databases">
        <title>Genomic Encyclopedia of Archaeal and Bacterial Type Strains, Phase II (KMG-II): from individual species to whole genera.</title>
        <authorList>
            <person name="Goeker M."/>
        </authorList>
    </citation>
    <scope>NUCLEOTIDE SEQUENCE [LARGE SCALE GENOMIC DNA]</scope>
    <source>
        <strain evidence="7 8">DSM 25217</strain>
    </source>
</reference>
<accession>A0A3M0CCQ2</accession>
<comment type="subcellular location">
    <subcellularLocation>
        <location evidence="1">Cell inner membrane</location>
        <topology evidence="1">Multi-pass membrane protein</topology>
    </subcellularLocation>
    <subcellularLocation>
        <location evidence="6">Cell membrane</location>
        <topology evidence="6">Multi-pass membrane protein</topology>
    </subcellularLocation>
</comment>
<keyword evidence="6" id="KW-0406">Ion transport</keyword>
<feature type="transmembrane region" description="Helical" evidence="6">
    <location>
        <begin position="174"/>
        <end position="197"/>
    </location>
</feature>
<sequence length="455" mass="49227">MSEKDAPEHNGEYVAPWERAFDWVLTPLEEFIHRQSSSSILLVFATLLALVCANTGLADYYQHFIHTSVGAVFGTFSIEKSLHHWVNDGLMAVFFFVVGLELKREFLIGELANPKAAALPIIAAIGGMVVPAFLYLFLNGDGDAARGWGIPMATDIAFAMGALALLGRRIPRSLVTFLLALAIIDDLGAVLVIAVFYTDQISLSSLGVAAVFFSVMIAFKYGGIRGPWPYLIMAVLLWFALLKSGVHATLAGILGALTVPVRPKYDARRFSVLVRDLMTRFESSTRNTADLLRNVEARAILQTLENGVHRVQAPLQRLEHAWHFPVAYLILPVFAFVNAGISIQPEALSAAFSQGETRGVVIGLVAGKVLGVAGLSFFVVRMGWMRWPPGVTLMHVIGVGFLSGIGFTMSIFVSELAFADTPQMLVNAKTGVLAASILSGALGLAVLRLSTRPVE</sequence>
<gene>
    <name evidence="6" type="primary">nhaA</name>
    <name evidence="7" type="ORF">BXY39_1707</name>
</gene>
<keyword evidence="4 6" id="KW-1133">Transmembrane helix</keyword>
<dbReference type="GO" id="GO:0015385">
    <property type="term" value="F:sodium:proton antiporter activity"/>
    <property type="evidence" value="ECO:0007669"/>
    <property type="project" value="UniProtKB-UniRule"/>
</dbReference>
<keyword evidence="2 6" id="KW-1003">Cell membrane</keyword>
<dbReference type="PANTHER" id="PTHR30341">
    <property type="entry name" value="SODIUM ION/PROTON ANTIPORTER NHAA-RELATED"/>
    <property type="match status" value="1"/>
</dbReference>
<dbReference type="Gene3D" id="1.20.1530.10">
    <property type="entry name" value="Na+/H+ antiporter like domain"/>
    <property type="match status" value="1"/>
</dbReference>
<feature type="transmembrane region" description="Helical" evidence="6">
    <location>
        <begin position="361"/>
        <end position="384"/>
    </location>
</feature>
<comment type="catalytic activity">
    <reaction evidence="6">
        <text>Na(+)(in) + 2 H(+)(out) = Na(+)(out) + 2 H(+)(in)</text>
        <dbReference type="Rhea" id="RHEA:29251"/>
        <dbReference type="ChEBI" id="CHEBI:15378"/>
        <dbReference type="ChEBI" id="CHEBI:29101"/>
    </reaction>
</comment>
<evidence type="ECO:0000256" key="2">
    <source>
        <dbReference type="ARBA" id="ARBA00022475"/>
    </source>
</evidence>
<comment type="caution">
    <text evidence="7">The sequence shown here is derived from an EMBL/GenBank/DDBJ whole genome shotgun (WGS) entry which is preliminary data.</text>
</comment>
<evidence type="ECO:0000256" key="1">
    <source>
        <dbReference type="ARBA" id="ARBA00004429"/>
    </source>
</evidence>
<keyword evidence="5 6" id="KW-0472">Membrane</keyword>
<dbReference type="FunCoup" id="A0A3M0CCQ2">
    <property type="interactions" value="79"/>
</dbReference>
<dbReference type="NCBIfam" id="TIGR00773">
    <property type="entry name" value="NhaA"/>
    <property type="match status" value="1"/>
</dbReference>
<evidence type="ECO:0000256" key="3">
    <source>
        <dbReference type="ARBA" id="ARBA00022692"/>
    </source>
</evidence>
<dbReference type="InterPro" id="IPR023171">
    <property type="entry name" value="Na/H_antiporter_dom_sf"/>
</dbReference>
<keyword evidence="8" id="KW-1185">Reference proteome</keyword>
<dbReference type="AlphaFoldDB" id="A0A3M0CCQ2"/>
<keyword evidence="6" id="KW-0050">Antiport</keyword>
<keyword evidence="6" id="KW-0739">Sodium transport</keyword>
<keyword evidence="6" id="KW-0915">Sodium</keyword>
<feature type="transmembrane region" description="Helical" evidence="6">
    <location>
        <begin position="430"/>
        <end position="449"/>
    </location>
</feature>
<feature type="transmembrane region" description="Helical" evidence="6">
    <location>
        <begin position="322"/>
        <end position="341"/>
    </location>
</feature>
<comment type="similarity">
    <text evidence="6">Belongs to the NhaA Na(+)/H(+) (TC 2.A.33) antiporter family.</text>
</comment>
<feature type="transmembrane region" description="Helical" evidence="6">
    <location>
        <begin position="148"/>
        <end position="167"/>
    </location>
</feature>
<dbReference type="InterPro" id="IPR004670">
    <property type="entry name" value="NhaA"/>
</dbReference>
<keyword evidence="3 6" id="KW-0812">Transmembrane</keyword>
<dbReference type="RefSeq" id="WP_121938423.1">
    <property type="nucleotide sequence ID" value="NZ_REFR01000011.1"/>
</dbReference>
<dbReference type="InParanoid" id="A0A3M0CCQ2"/>
<dbReference type="Proteomes" id="UP000271227">
    <property type="component" value="Unassembled WGS sequence"/>
</dbReference>
<dbReference type="GO" id="GO:0006885">
    <property type="term" value="P:regulation of pH"/>
    <property type="evidence" value="ECO:0007669"/>
    <property type="project" value="UniProtKB-UniRule"/>
</dbReference>
<keyword evidence="6" id="KW-0813">Transport</keyword>
<dbReference type="OrthoDB" id="9808135at2"/>
<organism evidence="7 8">
    <name type="scientific">Eilatimonas milleporae</name>
    <dbReference type="NCBI Taxonomy" id="911205"/>
    <lineage>
        <taxon>Bacteria</taxon>
        <taxon>Pseudomonadati</taxon>
        <taxon>Pseudomonadota</taxon>
        <taxon>Alphaproteobacteria</taxon>
        <taxon>Kordiimonadales</taxon>
        <taxon>Kordiimonadaceae</taxon>
        <taxon>Eilatimonas</taxon>
    </lineage>
</organism>
<feature type="transmembrane region" description="Helical" evidence="6">
    <location>
        <begin position="40"/>
        <end position="62"/>
    </location>
</feature>
<dbReference type="GO" id="GO:0005886">
    <property type="term" value="C:plasma membrane"/>
    <property type="evidence" value="ECO:0007669"/>
    <property type="project" value="UniProtKB-SubCell"/>
</dbReference>
<name>A0A3M0CCQ2_9PROT</name>
<feature type="transmembrane region" description="Helical" evidence="6">
    <location>
        <begin position="82"/>
        <end position="102"/>
    </location>
</feature>
<feature type="transmembrane region" description="Helical" evidence="6">
    <location>
        <begin position="203"/>
        <end position="223"/>
    </location>
</feature>
<feature type="transmembrane region" description="Helical" evidence="6">
    <location>
        <begin position="114"/>
        <end position="136"/>
    </location>
</feature>
<comment type="function">
    <text evidence="6">Na(+)/H(+) antiporter that extrudes sodium in exchange for external protons.</text>
</comment>
<evidence type="ECO:0000256" key="5">
    <source>
        <dbReference type="ARBA" id="ARBA00023136"/>
    </source>
</evidence>
<evidence type="ECO:0000313" key="8">
    <source>
        <dbReference type="Proteomes" id="UP000271227"/>
    </source>
</evidence>
<evidence type="ECO:0000256" key="6">
    <source>
        <dbReference type="HAMAP-Rule" id="MF_01844"/>
    </source>
</evidence>
<evidence type="ECO:0000313" key="7">
    <source>
        <dbReference type="EMBL" id="RMB07621.1"/>
    </source>
</evidence>
<evidence type="ECO:0000256" key="4">
    <source>
        <dbReference type="ARBA" id="ARBA00022989"/>
    </source>
</evidence>
<dbReference type="EMBL" id="REFR01000011">
    <property type="protein sequence ID" value="RMB07621.1"/>
    <property type="molecule type" value="Genomic_DNA"/>
</dbReference>
<dbReference type="PANTHER" id="PTHR30341:SF0">
    <property type="entry name" value="NA(+)_H(+) ANTIPORTER NHAA"/>
    <property type="match status" value="1"/>
</dbReference>
<dbReference type="HAMAP" id="MF_01844">
    <property type="entry name" value="NhaA"/>
    <property type="match status" value="1"/>
</dbReference>
<protein>
    <recommendedName>
        <fullName evidence="6">Na(+)/H(+) antiporter NhaA</fullName>
    </recommendedName>
    <alternativeName>
        <fullName evidence="6">Sodium/proton antiporter NhaA</fullName>
    </alternativeName>
</protein>
<proteinExistence type="inferred from homology"/>
<dbReference type="Pfam" id="PF06965">
    <property type="entry name" value="Na_H_antiport_1"/>
    <property type="match status" value="1"/>
</dbReference>
<feature type="transmembrane region" description="Helical" evidence="6">
    <location>
        <begin position="230"/>
        <end position="257"/>
    </location>
</feature>
<feature type="transmembrane region" description="Helical" evidence="6">
    <location>
        <begin position="396"/>
        <end position="418"/>
    </location>
</feature>